<name>A0ABV2KZ32_9BACI</name>
<feature type="domain" description="EAL" evidence="1">
    <location>
        <begin position="1"/>
        <end position="206"/>
    </location>
</feature>
<dbReference type="Pfam" id="PF00563">
    <property type="entry name" value="EAL"/>
    <property type="match status" value="1"/>
</dbReference>
<dbReference type="PANTHER" id="PTHR33121:SF70">
    <property type="entry name" value="SIGNALING PROTEIN YKOW"/>
    <property type="match status" value="1"/>
</dbReference>
<protein>
    <submittedName>
        <fullName evidence="2">EAL domain-containing protein (Putative c-di-GMP-specific phosphodiesterase class I)</fullName>
    </submittedName>
</protein>
<dbReference type="SUPFAM" id="SSF141868">
    <property type="entry name" value="EAL domain-like"/>
    <property type="match status" value="1"/>
</dbReference>
<dbReference type="Gene3D" id="3.20.20.450">
    <property type="entry name" value="EAL domain"/>
    <property type="match status" value="1"/>
</dbReference>
<sequence length="206" mass="23614">MGYEALLRSEWIDAPDEVIKSIHDQDMLLQLDRQSIAKAVHQFDQSDVSSGFLFMNVLPSTVSRLDFTTFLHNCVREYHLSPQDVVVELVELEAIKNLEELKQSVRQLKEHGFLISIDDVSKGSSSFRLMIELEPDIIKMDKYFTSQLTYSTLKQQMIESLVSYCQNTKTRFVLEGIEGESQLHVARRLGVECGQGYYLAGPFWLA</sequence>
<dbReference type="PROSITE" id="PS50883">
    <property type="entry name" value="EAL"/>
    <property type="match status" value="1"/>
</dbReference>
<dbReference type="CDD" id="cd01948">
    <property type="entry name" value="EAL"/>
    <property type="match status" value="1"/>
</dbReference>
<dbReference type="InterPro" id="IPR035919">
    <property type="entry name" value="EAL_sf"/>
</dbReference>
<dbReference type="PANTHER" id="PTHR33121">
    <property type="entry name" value="CYCLIC DI-GMP PHOSPHODIESTERASE PDEF"/>
    <property type="match status" value="1"/>
</dbReference>
<evidence type="ECO:0000313" key="2">
    <source>
        <dbReference type="EMBL" id="MET3684392.1"/>
    </source>
</evidence>
<dbReference type="SMART" id="SM00052">
    <property type="entry name" value="EAL"/>
    <property type="match status" value="1"/>
</dbReference>
<dbReference type="InterPro" id="IPR001633">
    <property type="entry name" value="EAL_dom"/>
</dbReference>
<dbReference type="InterPro" id="IPR050706">
    <property type="entry name" value="Cyclic-di-GMP_PDE-like"/>
</dbReference>
<evidence type="ECO:0000313" key="3">
    <source>
        <dbReference type="Proteomes" id="UP001549167"/>
    </source>
</evidence>
<evidence type="ECO:0000259" key="1">
    <source>
        <dbReference type="PROSITE" id="PS50883"/>
    </source>
</evidence>
<comment type="caution">
    <text evidence="2">The sequence shown here is derived from an EMBL/GenBank/DDBJ whole genome shotgun (WGS) entry which is preliminary data.</text>
</comment>
<dbReference type="EMBL" id="JBEPMX010000017">
    <property type="protein sequence ID" value="MET3684392.1"/>
    <property type="molecule type" value="Genomic_DNA"/>
</dbReference>
<accession>A0ABV2KZ32</accession>
<proteinExistence type="predicted"/>
<reference evidence="2 3" key="1">
    <citation type="submission" date="2024-06" db="EMBL/GenBank/DDBJ databases">
        <title>Genomic Encyclopedia of Type Strains, Phase IV (KMG-IV): sequencing the most valuable type-strain genomes for metagenomic binning, comparative biology and taxonomic classification.</title>
        <authorList>
            <person name="Goeker M."/>
        </authorList>
    </citation>
    <scope>NUCLEOTIDE SEQUENCE [LARGE SCALE GENOMIC DNA]</scope>
    <source>
        <strain evidence="2 3">DSM 23520</strain>
    </source>
</reference>
<gene>
    <name evidence="2" type="ORF">ABID56_002519</name>
</gene>
<organism evidence="2 3">
    <name type="scientific">Alkalibacillus flavidus</name>
    <dbReference type="NCBI Taxonomy" id="546021"/>
    <lineage>
        <taxon>Bacteria</taxon>
        <taxon>Bacillati</taxon>
        <taxon>Bacillota</taxon>
        <taxon>Bacilli</taxon>
        <taxon>Bacillales</taxon>
        <taxon>Bacillaceae</taxon>
        <taxon>Alkalibacillus</taxon>
    </lineage>
</organism>
<dbReference type="Proteomes" id="UP001549167">
    <property type="component" value="Unassembled WGS sequence"/>
</dbReference>
<keyword evidence="3" id="KW-1185">Reference proteome</keyword>